<name>A0ACB6Z8X2_THEGA</name>
<organism evidence="1 2">
    <name type="scientific">Thelephora ganbajun</name>
    <name type="common">Ganba fungus</name>
    <dbReference type="NCBI Taxonomy" id="370292"/>
    <lineage>
        <taxon>Eukaryota</taxon>
        <taxon>Fungi</taxon>
        <taxon>Dikarya</taxon>
        <taxon>Basidiomycota</taxon>
        <taxon>Agaricomycotina</taxon>
        <taxon>Agaricomycetes</taxon>
        <taxon>Thelephorales</taxon>
        <taxon>Thelephoraceae</taxon>
        <taxon>Thelephora</taxon>
    </lineage>
</organism>
<accession>A0ACB6Z8X2</accession>
<evidence type="ECO:0000313" key="2">
    <source>
        <dbReference type="Proteomes" id="UP000886501"/>
    </source>
</evidence>
<protein>
    <submittedName>
        <fullName evidence="1">Uncharacterized protein</fullName>
    </submittedName>
</protein>
<comment type="caution">
    <text evidence="1">The sequence shown here is derived from an EMBL/GenBank/DDBJ whole genome shotgun (WGS) entry which is preliminary data.</text>
</comment>
<dbReference type="EMBL" id="MU118070">
    <property type="protein sequence ID" value="KAF9646032.1"/>
    <property type="molecule type" value="Genomic_DNA"/>
</dbReference>
<dbReference type="Proteomes" id="UP000886501">
    <property type="component" value="Unassembled WGS sequence"/>
</dbReference>
<sequence length="969" mass="106557">MDKTTLPRVYAGQKHRIPFFVKLLALSSLASLTCFGYWFSYILEWNHGSQVPLHAAQIQARCRALNTKPGPPSDFYDRTVSDRFVEGTKHVWIRNATIWTGRVQGLEVVRGDVFVMNGIIKVVGHVDLQSMGLNDRDEVEIFDAHGAYVTPGIVDLHSHMGVEPSPSLEGAQDGNSFHGPIVSWLRSIDGLNTHDAAYELAAAGGVTTSLILPGSANAIGGEAYVIKLRQTKERSPTSLLVEPPFGLNTSDINYNIPPRWRHLKHACGENPARVYSGTRMDTIWADREAYNEARKVKETQDAYCEKALAGRWEGLGEFPEELKWEQLVEVLRGRVKVQTHCYEATDFDGFIRLSQEFKFPVAAFHHAHEAYLVPDLLKKTYGTSIHRQVPAVAMFASFSRYKREAFRHSQFAPKVLNDVGIPVIMKSDHPGIVSRWLLHEAQQAHYYSLPEAAALSSVISTPAQTLGLDHRIGFIKTGYDADIVLWDSHPLALGATPQQVFIDGIAQFIHPLTASKSVSGLKAPKTPDFEKEAKAAVEYDGLPPLRPKESTPQTILFTNLTNTWVRKGNKVHSIFNDLTSATDRAERGVVGVKAGNIICVTAKGCERFKSLVDRTVDLEGGAIQPGLVTYGSDLGLEEIAMEKSTIDGPVFDSLTHTIPKILGEEAVIRAVDGLQYQTRNSLLAYRAGVTSGIVAPTNEGGFLSGLSVKFSTSALHKLEPGAVIKDVVALHVSIGKGAQVSTSTQIALLRRLLDGKVKGEVGYWFNQVKKGKVRLVVNVESADIMATLLRLKAEIEHKIFTETNLHKELKLTFSGATEAHFLARELRHAKVGVLVHPRPYPYTWESRRIIPGPPLTPRDFVSYLISQGIEVGIMPQGTGEASVDAWAAQNLRFDAGWIHKISKGRVSKIQAFEIASTNVDSLLGLDLEDDDEEIDPGALVATKGGDLLGFEGKVVAVLQKELGVIHLFE</sequence>
<evidence type="ECO:0000313" key="1">
    <source>
        <dbReference type="EMBL" id="KAF9646032.1"/>
    </source>
</evidence>
<reference evidence="1" key="1">
    <citation type="submission" date="2019-10" db="EMBL/GenBank/DDBJ databases">
        <authorList>
            <consortium name="DOE Joint Genome Institute"/>
            <person name="Kuo A."/>
            <person name="Miyauchi S."/>
            <person name="Kiss E."/>
            <person name="Drula E."/>
            <person name="Kohler A."/>
            <person name="Sanchez-Garcia M."/>
            <person name="Andreopoulos B."/>
            <person name="Barry K.W."/>
            <person name="Bonito G."/>
            <person name="Buee M."/>
            <person name="Carver A."/>
            <person name="Chen C."/>
            <person name="Cichocki N."/>
            <person name="Clum A."/>
            <person name="Culley D."/>
            <person name="Crous P.W."/>
            <person name="Fauchery L."/>
            <person name="Girlanda M."/>
            <person name="Hayes R."/>
            <person name="Keri Z."/>
            <person name="Labutti K."/>
            <person name="Lipzen A."/>
            <person name="Lombard V."/>
            <person name="Magnuson J."/>
            <person name="Maillard F."/>
            <person name="Morin E."/>
            <person name="Murat C."/>
            <person name="Nolan M."/>
            <person name="Ohm R."/>
            <person name="Pangilinan J."/>
            <person name="Pereira M."/>
            <person name="Perotto S."/>
            <person name="Peter M."/>
            <person name="Riley R."/>
            <person name="Sitrit Y."/>
            <person name="Stielow B."/>
            <person name="Szollosi G."/>
            <person name="Zifcakova L."/>
            <person name="Stursova M."/>
            <person name="Spatafora J.W."/>
            <person name="Tedersoo L."/>
            <person name="Vaario L.-M."/>
            <person name="Yamada A."/>
            <person name="Yan M."/>
            <person name="Wang P."/>
            <person name="Xu J."/>
            <person name="Bruns T."/>
            <person name="Baldrian P."/>
            <person name="Vilgalys R."/>
            <person name="Henrissat B."/>
            <person name="Grigoriev I.V."/>
            <person name="Hibbett D."/>
            <person name="Nagy L.G."/>
            <person name="Martin F.M."/>
        </authorList>
    </citation>
    <scope>NUCLEOTIDE SEQUENCE</scope>
    <source>
        <strain evidence="1">P2</strain>
    </source>
</reference>
<proteinExistence type="predicted"/>
<gene>
    <name evidence="1" type="ORF">BDM02DRAFT_3181112</name>
</gene>
<reference evidence="1" key="2">
    <citation type="journal article" date="2020" name="Nat. Commun.">
        <title>Large-scale genome sequencing of mycorrhizal fungi provides insights into the early evolution of symbiotic traits.</title>
        <authorList>
            <person name="Miyauchi S."/>
            <person name="Kiss E."/>
            <person name="Kuo A."/>
            <person name="Drula E."/>
            <person name="Kohler A."/>
            <person name="Sanchez-Garcia M."/>
            <person name="Morin E."/>
            <person name="Andreopoulos B."/>
            <person name="Barry K.W."/>
            <person name="Bonito G."/>
            <person name="Buee M."/>
            <person name="Carver A."/>
            <person name="Chen C."/>
            <person name="Cichocki N."/>
            <person name="Clum A."/>
            <person name="Culley D."/>
            <person name="Crous P.W."/>
            <person name="Fauchery L."/>
            <person name="Girlanda M."/>
            <person name="Hayes R.D."/>
            <person name="Keri Z."/>
            <person name="LaButti K."/>
            <person name="Lipzen A."/>
            <person name="Lombard V."/>
            <person name="Magnuson J."/>
            <person name="Maillard F."/>
            <person name="Murat C."/>
            <person name="Nolan M."/>
            <person name="Ohm R.A."/>
            <person name="Pangilinan J."/>
            <person name="Pereira M.F."/>
            <person name="Perotto S."/>
            <person name="Peter M."/>
            <person name="Pfister S."/>
            <person name="Riley R."/>
            <person name="Sitrit Y."/>
            <person name="Stielow J.B."/>
            <person name="Szollosi G."/>
            <person name="Zifcakova L."/>
            <person name="Stursova M."/>
            <person name="Spatafora J.W."/>
            <person name="Tedersoo L."/>
            <person name="Vaario L.M."/>
            <person name="Yamada A."/>
            <person name="Yan M."/>
            <person name="Wang P."/>
            <person name="Xu J."/>
            <person name="Bruns T."/>
            <person name="Baldrian P."/>
            <person name="Vilgalys R."/>
            <person name="Dunand C."/>
            <person name="Henrissat B."/>
            <person name="Grigoriev I.V."/>
            <person name="Hibbett D."/>
            <person name="Nagy L.G."/>
            <person name="Martin F.M."/>
        </authorList>
    </citation>
    <scope>NUCLEOTIDE SEQUENCE</scope>
    <source>
        <strain evidence="1">P2</strain>
    </source>
</reference>
<keyword evidence="2" id="KW-1185">Reference proteome</keyword>